<dbReference type="EMBL" id="KZ997538">
    <property type="protein sequence ID" value="RKO87288.1"/>
    <property type="molecule type" value="Genomic_DNA"/>
</dbReference>
<accession>A0A4P9W893</accession>
<feature type="region of interest" description="Disordered" evidence="1">
    <location>
        <begin position="149"/>
        <end position="191"/>
    </location>
</feature>
<sequence length="257" mass="27693">MPGRRATVEPAFPDPSNRCTRHPPFPDRSNHRSVFDGKAIQNAKKGGRGGGGGEGRSRGAQRVVREEHGARPAHFDPAELGVGLVIEAHDMTVLRREDAGRAQDFLMEGKGLQSFDGNGATSGWGLTKLLVYRLVSPLLDNSSARTFQRCRQRREYQARSPRNGSTPRTPSSSRPRAADRLGPISSPAPKAGAVLGRRVSVARTLLTLPLKKQPHVRSACTASTDIVTPPPPARGAGASDERATMVAASLLLRRRPH</sequence>
<protein>
    <submittedName>
        <fullName evidence="2">Uncharacterized protein</fullName>
    </submittedName>
</protein>
<gene>
    <name evidence="2" type="ORF">BDK51DRAFT_38516</name>
</gene>
<dbReference type="Proteomes" id="UP000269721">
    <property type="component" value="Unassembled WGS sequence"/>
</dbReference>
<proteinExistence type="predicted"/>
<feature type="compositionally biased region" description="Basic and acidic residues" evidence="1">
    <location>
        <begin position="63"/>
        <end position="75"/>
    </location>
</feature>
<evidence type="ECO:0000313" key="3">
    <source>
        <dbReference type="Proteomes" id="UP000269721"/>
    </source>
</evidence>
<keyword evidence="3" id="KW-1185">Reference proteome</keyword>
<evidence type="ECO:0000313" key="2">
    <source>
        <dbReference type="EMBL" id="RKO87288.1"/>
    </source>
</evidence>
<dbReference type="AlphaFoldDB" id="A0A4P9W893"/>
<organism evidence="2 3">
    <name type="scientific">Blyttiomyces helicus</name>
    <dbReference type="NCBI Taxonomy" id="388810"/>
    <lineage>
        <taxon>Eukaryota</taxon>
        <taxon>Fungi</taxon>
        <taxon>Fungi incertae sedis</taxon>
        <taxon>Chytridiomycota</taxon>
        <taxon>Chytridiomycota incertae sedis</taxon>
        <taxon>Chytridiomycetes</taxon>
        <taxon>Chytridiomycetes incertae sedis</taxon>
        <taxon>Blyttiomyces</taxon>
    </lineage>
</organism>
<feature type="region of interest" description="Disordered" evidence="1">
    <location>
        <begin position="221"/>
        <end position="242"/>
    </location>
</feature>
<name>A0A4P9W893_9FUNG</name>
<evidence type="ECO:0000256" key="1">
    <source>
        <dbReference type="SAM" id="MobiDB-lite"/>
    </source>
</evidence>
<feature type="compositionally biased region" description="Low complexity" evidence="1">
    <location>
        <begin position="159"/>
        <end position="175"/>
    </location>
</feature>
<feature type="compositionally biased region" description="Basic and acidic residues" evidence="1">
    <location>
        <begin position="24"/>
        <end position="35"/>
    </location>
</feature>
<reference evidence="3" key="1">
    <citation type="journal article" date="2018" name="Nat. Microbiol.">
        <title>Leveraging single-cell genomics to expand the fungal tree of life.</title>
        <authorList>
            <person name="Ahrendt S.R."/>
            <person name="Quandt C.A."/>
            <person name="Ciobanu D."/>
            <person name="Clum A."/>
            <person name="Salamov A."/>
            <person name="Andreopoulos B."/>
            <person name="Cheng J.F."/>
            <person name="Woyke T."/>
            <person name="Pelin A."/>
            <person name="Henrissat B."/>
            <person name="Reynolds N.K."/>
            <person name="Benny G.L."/>
            <person name="Smith M.E."/>
            <person name="James T.Y."/>
            <person name="Grigoriev I.V."/>
        </authorList>
    </citation>
    <scope>NUCLEOTIDE SEQUENCE [LARGE SCALE GENOMIC DNA]</scope>
</reference>
<feature type="region of interest" description="Disordered" evidence="1">
    <location>
        <begin position="1"/>
        <end position="75"/>
    </location>
</feature>